<dbReference type="EMBL" id="CAMKVN010002000">
    <property type="protein sequence ID" value="CAI2179139.1"/>
    <property type="molecule type" value="Genomic_DNA"/>
</dbReference>
<feature type="non-terminal residue" evidence="2">
    <location>
        <position position="163"/>
    </location>
</feature>
<feature type="region of interest" description="Disordered" evidence="1">
    <location>
        <begin position="1"/>
        <end position="20"/>
    </location>
</feature>
<accession>A0A9W4SRP8</accession>
<gene>
    <name evidence="2" type="ORF">FWILDA_LOCUS8939</name>
</gene>
<protein>
    <submittedName>
        <fullName evidence="2">836_t:CDS:1</fullName>
    </submittedName>
</protein>
<dbReference type="Proteomes" id="UP001153678">
    <property type="component" value="Unassembled WGS sequence"/>
</dbReference>
<reference evidence="2" key="1">
    <citation type="submission" date="2022-08" db="EMBL/GenBank/DDBJ databases">
        <authorList>
            <person name="Kallberg Y."/>
            <person name="Tangrot J."/>
            <person name="Rosling A."/>
        </authorList>
    </citation>
    <scope>NUCLEOTIDE SEQUENCE</scope>
    <source>
        <strain evidence="2">Wild A</strain>
    </source>
</reference>
<dbReference type="AlphaFoldDB" id="A0A9W4SRP8"/>
<feature type="region of interest" description="Disordered" evidence="1">
    <location>
        <begin position="78"/>
        <end position="104"/>
    </location>
</feature>
<name>A0A9W4SRP8_9GLOM</name>
<proteinExistence type="predicted"/>
<comment type="caution">
    <text evidence="2">The sequence shown here is derived from an EMBL/GenBank/DDBJ whole genome shotgun (WGS) entry which is preliminary data.</text>
</comment>
<feature type="region of interest" description="Disordered" evidence="1">
    <location>
        <begin position="143"/>
        <end position="163"/>
    </location>
</feature>
<evidence type="ECO:0000313" key="2">
    <source>
        <dbReference type="EMBL" id="CAI2179139.1"/>
    </source>
</evidence>
<organism evidence="2 3">
    <name type="scientific">Funneliformis geosporum</name>
    <dbReference type="NCBI Taxonomy" id="1117311"/>
    <lineage>
        <taxon>Eukaryota</taxon>
        <taxon>Fungi</taxon>
        <taxon>Fungi incertae sedis</taxon>
        <taxon>Mucoromycota</taxon>
        <taxon>Glomeromycotina</taxon>
        <taxon>Glomeromycetes</taxon>
        <taxon>Glomerales</taxon>
        <taxon>Glomeraceae</taxon>
        <taxon>Funneliformis</taxon>
    </lineage>
</organism>
<evidence type="ECO:0000313" key="3">
    <source>
        <dbReference type="Proteomes" id="UP001153678"/>
    </source>
</evidence>
<evidence type="ECO:0000256" key="1">
    <source>
        <dbReference type="SAM" id="MobiDB-lite"/>
    </source>
</evidence>
<sequence>YWSKSPGEWGVSEADKRESHNSLRAELKILIAILPDKDIAQKDDKLQTNIDLWNEHMKKLAKSERRLENMAIATISRKNEREFPRTSLRTESPQRGLQEFDSDSSCDEKSFEFTLQFATFDRGLGNYEEGTIIDPELALLETDEDPVPASERPINEAFGKDGN</sequence>
<keyword evidence="3" id="KW-1185">Reference proteome</keyword>